<sequence>MTQSWRKTVLVTGANQGIGRVTAFELARAGFSVFATTRSEEKAEALRDEAARVGLTLRTVVVELTDVDATAEAFAEVAAATDGGPWAVVNNAGYAQAGAVEDVDDARVRNQLEVNVLAPVRLARLALPSMRARGTGRIVNMSSFGGLIVEPFLGWYMASKFALEAISDALRMEVAQFGVQVVLIEPGGFSSGIWQRGVDGAPPRENSAYAGFYNLADAMLEHAAALPQPDPVARAVRHALTVDRPRARYPVGTDVKVGSVLETVLPTPALDWVKGLRSGLHKPQSVPGRVTANLLSRFF</sequence>
<reference evidence="2 3" key="1">
    <citation type="submission" date="2016-06" db="EMBL/GenBank/DDBJ databases">
        <authorList>
            <person name="Kjaerup R.B."/>
            <person name="Dalgaard T.S."/>
            <person name="Juul-Madsen H.R."/>
        </authorList>
    </citation>
    <scope>NUCLEOTIDE SEQUENCE [LARGE SCALE GENOMIC DNA]</scope>
    <source>
        <strain evidence="2 3">DSM 43818</strain>
    </source>
</reference>
<dbReference type="RefSeq" id="WP_091075782.1">
    <property type="nucleotide sequence ID" value="NZ_FMHT01000003.1"/>
</dbReference>
<dbReference type="STRING" id="145857.GA0070616_0610"/>
<dbReference type="EMBL" id="FMHT01000003">
    <property type="protein sequence ID" value="SCL15034.1"/>
    <property type="molecule type" value="Genomic_DNA"/>
</dbReference>
<dbReference type="GO" id="GO:0008202">
    <property type="term" value="P:steroid metabolic process"/>
    <property type="evidence" value="ECO:0007669"/>
    <property type="project" value="TreeGrafter"/>
</dbReference>
<dbReference type="Pfam" id="PF00106">
    <property type="entry name" value="adh_short"/>
    <property type="match status" value="1"/>
</dbReference>
<evidence type="ECO:0000313" key="2">
    <source>
        <dbReference type="EMBL" id="SCL15034.1"/>
    </source>
</evidence>
<dbReference type="CDD" id="cd05374">
    <property type="entry name" value="17beta-HSD-like_SDR_c"/>
    <property type="match status" value="1"/>
</dbReference>
<organism evidence="2 3">
    <name type="scientific">Micromonospora nigra</name>
    <dbReference type="NCBI Taxonomy" id="145857"/>
    <lineage>
        <taxon>Bacteria</taxon>
        <taxon>Bacillati</taxon>
        <taxon>Actinomycetota</taxon>
        <taxon>Actinomycetes</taxon>
        <taxon>Micromonosporales</taxon>
        <taxon>Micromonosporaceae</taxon>
        <taxon>Micromonospora</taxon>
    </lineage>
</organism>
<name>A0A1C6RDJ8_9ACTN</name>
<dbReference type="Proteomes" id="UP000199699">
    <property type="component" value="Unassembled WGS sequence"/>
</dbReference>
<evidence type="ECO:0000313" key="3">
    <source>
        <dbReference type="Proteomes" id="UP000199699"/>
    </source>
</evidence>
<dbReference type="PANTHER" id="PTHR43313">
    <property type="entry name" value="SHORT-CHAIN DEHYDROGENASE/REDUCTASE FAMILY 9C"/>
    <property type="match status" value="1"/>
</dbReference>
<gene>
    <name evidence="2" type="ORF">GA0070616_0610</name>
</gene>
<dbReference type="InterPro" id="IPR002347">
    <property type="entry name" value="SDR_fam"/>
</dbReference>
<dbReference type="PANTHER" id="PTHR43313:SF1">
    <property type="entry name" value="3BETA-HYDROXYSTEROID DEHYDROGENASE DHS-16"/>
    <property type="match status" value="1"/>
</dbReference>
<dbReference type="AlphaFoldDB" id="A0A1C6RDJ8"/>
<accession>A0A1C6RDJ8</accession>
<evidence type="ECO:0000256" key="1">
    <source>
        <dbReference type="RuleBase" id="RU000363"/>
    </source>
</evidence>
<dbReference type="SUPFAM" id="SSF51735">
    <property type="entry name" value="NAD(P)-binding Rossmann-fold domains"/>
    <property type="match status" value="1"/>
</dbReference>
<keyword evidence="3" id="KW-1185">Reference proteome</keyword>
<dbReference type="PRINTS" id="PR00080">
    <property type="entry name" value="SDRFAMILY"/>
</dbReference>
<dbReference type="PRINTS" id="PR00081">
    <property type="entry name" value="GDHRDH"/>
</dbReference>
<dbReference type="Gene3D" id="3.40.50.720">
    <property type="entry name" value="NAD(P)-binding Rossmann-like Domain"/>
    <property type="match status" value="1"/>
</dbReference>
<protein>
    <submittedName>
        <fullName evidence="2">Short-chain dehydrogenase</fullName>
    </submittedName>
</protein>
<dbReference type="GO" id="GO:0016491">
    <property type="term" value="F:oxidoreductase activity"/>
    <property type="evidence" value="ECO:0007669"/>
    <property type="project" value="TreeGrafter"/>
</dbReference>
<dbReference type="InterPro" id="IPR036291">
    <property type="entry name" value="NAD(P)-bd_dom_sf"/>
</dbReference>
<dbReference type="OrthoDB" id="3178062at2"/>
<proteinExistence type="inferred from homology"/>
<comment type="similarity">
    <text evidence="1">Belongs to the short-chain dehydrogenases/reductases (SDR) family.</text>
</comment>